<gene>
    <name evidence="1" type="ORF">SAMN05444412_108150</name>
</gene>
<name>A0A1H3RJ86_9BACT</name>
<accession>A0A1H3RJ86</accession>
<comment type="caution">
    <text evidence="1">The sequence shown here is derived from an EMBL/GenBank/DDBJ whole genome shotgun (WGS) entry which is preliminary data.</text>
</comment>
<evidence type="ECO:0000313" key="1">
    <source>
        <dbReference type="EMBL" id="SDZ25690.1"/>
    </source>
</evidence>
<dbReference type="EMBL" id="FNQC01000008">
    <property type="protein sequence ID" value="SDZ25690.1"/>
    <property type="molecule type" value="Genomic_DNA"/>
</dbReference>
<sequence length="37" mass="4356">MSNFPLLLNSKSIYNFCFAPDLLMHESQKNGFYFLKP</sequence>
<reference evidence="1 2" key="1">
    <citation type="submission" date="2016-10" db="EMBL/GenBank/DDBJ databases">
        <authorList>
            <person name="Varghese N."/>
            <person name="Submissions S."/>
        </authorList>
    </citation>
    <scope>NUCLEOTIDE SEQUENCE [LARGE SCALE GENOMIC DNA]</scope>
    <source>
        <strain evidence="1 2">DSM 17997</strain>
    </source>
</reference>
<keyword evidence="2" id="KW-1185">Reference proteome</keyword>
<proteinExistence type="predicted"/>
<protein>
    <submittedName>
        <fullName evidence="1">Uncharacterized protein</fullName>
    </submittedName>
</protein>
<dbReference type="Proteomes" id="UP000199663">
    <property type="component" value="Unassembled WGS sequence"/>
</dbReference>
<organism evidence="1 2">
    <name type="scientific">Rhodonellum ikkaensis</name>
    <dbReference type="NCBI Taxonomy" id="336829"/>
    <lineage>
        <taxon>Bacteria</taxon>
        <taxon>Pseudomonadati</taxon>
        <taxon>Bacteroidota</taxon>
        <taxon>Cytophagia</taxon>
        <taxon>Cytophagales</taxon>
        <taxon>Cytophagaceae</taxon>
        <taxon>Rhodonellum</taxon>
    </lineage>
</organism>
<evidence type="ECO:0000313" key="2">
    <source>
        <dbReference type="Proteomes" id="UP000199663"/>
    </source>
</evidence>